<evidence type="ECO:0000256" key="1">
    <source>
        <dbReference type="ARBA" id="ARBA00004141"/>
    </source>
</evidence>
<organism evidence="6 7">
    <name type="scientific">Rhynchosporium secalis</name>
    <name type="common">Barley scald fungus</name>
    <dbReference type="NCBI Taxonomy" id="38038"/>
    <lineage>
        <taxon>Eukaryota</taxon>
        <taxon>Fungi</taxon>
        <taxon>Dikarya</taxon>
        <taxon>Ascomycota</taxon>
        <taxon>Pezizomycotina</taxon>
        <taxon>Leotiomycetes</taxon>
        <taxon>Helotiales</taxon>
        <taxon>Ploettnerulaceae</taxon>
        <taxon>Rhynchosporium</taxon>
    </lineage>
</organism>
<protein>
    <submittedName>
        <fullName evidence="6">Uncharacterized protein</fullName>
    </submittedName>
</protein>
<accession>A0A1E1M0H2</accession>
<evidence type="ECO:0000256" key="4">
    <source>
        <dbReference type="ARBA" id="ARBA00023136"/>
    </source>
</evidence>
<dbReference type="GO" id="GO:0005886">
    <property type="term" value="C:plasma membrane"/>
    <property type="evidence" value="ECO:0007669"/>
    <property type="project" value="TreeGrafter"/>
</dbReference>
<evidence type="ECO:0000313" key="6">
    <source>
        <dbReference type="EMBL" id="CZT42620.1"/>
    </source>
</evidence>
<sequence length="330" mass="36884">MSQALTRVRPSTSATTAISWMKQMFPVKADRPYYDVALLAPTPAVVPTFTYDTDADEILEEGAKATRQPWVDVYNDENQRHAHSTPLPQRLWMFGDTEDDDDDQTAQMHWMQEEQTLMRIKESSQMLLEPVLSVARSSSAQAQRRIRSQPALKFSVTTATFQANATELKDTIDVKVPSVNYEDEESKPVASTTPAGVRQMEAITLVWTKPWINTAYAFIWLIFFTDSLQQQSNLSWTPYVTSSFMLHGLTAITGVVANIVGGVSKLPLARFIDVVGRPQGLLLMLVFVVLALVLMGICRNVQTYAAAQVFYWTGLNGIAYVMNVFIAGTK</sequence>
<dbReference type="AlphaFoldDB" id="A0A1E1M0H2"/>
<keyword evidence="4 5" id="KW-0472">Membrane</keyword>
<feature type="transmembrane region" description="Helical" evidence="5">
    <location>
        <begin position="280"/>
        <end position="297"/>
    </location>
</feature>
<dbReference type="PANTHER" id="PTHR23501">
    <property type="entry name" value="MAJOR FACILITATOR SUPERFAMILY"/>
    <property type="match status" value="1"/>
</dbReference>
<evidence type="ECO:0000313" key="7">
    <source>
        <dbReference type="Proteomes" id="UP000177625"/>
    </source>
</evidence>
<comment type="subcellular location">
    <subcellularLocation>
        <location evidence="1">Membrane</location>
        <topology evidence="1">Multi-pass membrane protein</topology>
    </subcellularLocation>
</comment>
<dbReference type="SUPFAM" id="SSF103473">
    <property type="entry name" value="MFS general substrate transporter"/>
    <property type="match status" value="1"/>
</dbReference>
<proteinExistence type="predicted"/>
<keyword evidence="2 5" id="KW-0812">Transmembrane</keyword>
<keyword evidence="7" id="KW-1185">Reference proteome</keyword>
<dbReference type="EMBL" id="FJVC01000102">
    <property type="protein sequence ID" value="CZT42620.1"/>
    <property type="molecule type" value="Genomic_DNA"/>
</dbReference>
<evidence type="ECO:0000256" key="3">
    <source>
        <dbReference type="ARBA" id="ARBA00022989"/>
    </source>
</evidence>
<name>A0A1E1M0H2_RHYSE</name>
<evidence type="ECO:0000256" key="5">
    <source>
        <dbReference type="SAM" id="Phobius"/>
    </source>
</evidence>
<feature type="transmembrane region" description="Helical" evidence="5">
    <location>
        <begin position="206"/>
        <end position="224"/>
    </location>
</feature>
<reference evidence="7" key="1">
    <citation type="submission" date="2016-03" db="EMBL/GenBank/DDBJ databases">
        <authorList>
            <person name="Guldener U."/>
        </authorList>
    </citation>
    <scope>NUCLEOTIDE SEQUENCE [LARGE SCALE GENOMIC DNA]</scope>
</reference>
<dbReference type="Gene3D" id="1.20.1250.20">
    <property type="entry name" value="MFS general substrate transporter like domains"/>
    <property type="match status" value="1"/>
</dbReference>
<dbReference type="GO" id="GO:0022857">
    <property type="term" value="F:transmembrane transporter activity"/>
    <property type="evidence" value="ECO:0007669"/>
    <property type="project" value="TreeGrafter"/>
</dbReference>
<dbReference type="Proteomes" id="UP000177625">
    <property type="component" value="Unassembled WGS sequence"/>
</dbReference>
<gene>
    <name evidence="6" type="ORF">RSE6_02550</name>
</gene>
<evidence type="ECO:0000256" key="2">
    <source>
        <dbReference type="ARBA" id="ARBA00022692"/>
    </source>
</evidence>
<feature type="transmembrane region" description="Helical" evidence="5">
    <location>
        <begin position="309"/>
        <end position="328"/>
    </location>
</feature>
<dbReference type="PANTHER" id="PTHR23501:SF55">
    <property type="entry name" value="SIDEROPHORE IRON TRANSPORTER, PUTATIVE (AFU_ORTHOLOGUE AFUA_3G03440)-RELATED"/>
    <property type="match status" value="1"/>
</dbReference>
<dbReference type="InterPro" id="IPR036259">
    <property type="entry name" value="MFS_trans_sf"/>
</dbReference>
<keyword evidence="3 5" id="KW-1133">Transmembrane helix</keyword>
<feature type="transmembrane region" description="Helical" evidence="5">
    <location>
        <begin position="244"/>
        <end position="268"/>
    </location>
</feature>